<dbReference type="Proteomes" id="UP000728032">
    <property type="component" value="Unassembled WGS sequence"/>
</dbReference>
<dbReference type="EMBL" id="CAJPVJ010001842">
    <property type="protein sequence ID" value="CAG2165389.1"/>
    <property type="molecule type" value="Genomic_DNA"/>
</dbReference>
<dbReference type="PANTHER" id="PTHR23317">
    <property type="entry name" value="DEDICATOR OF CYTOKINESIS DOCK"/>
    <property type="match status" value="1"/>
</dbReference>
<dbReference type="GO" id="GO:0007264">
    <property type="term" value="P:small GTPase-mediated signal transduction"/>
    <property type="evidence" value="ECO:0007669"/>
    <property type="project" value="InterPro"/>
</dbReference>
<proteinExistence type="inferred from homology"/>
<dbReference type="InterPro" id="IPR035892">
    <property type="entry name" value="C2_domain_sf"/>
</dbReference>
<dbReference type="PANTHER" id="PTHR23317:SF26">
    <property type="entry name" value="ZIZIMIN, ISOFORM K"/>
    <property type="match status" value="1"/>
</dbReference>
<feature type="domain" description="C2 DOCK-type" evidence="3">
    <location>
        <begin position="497"/>
        <end position="596"/>
    </location>
</feature>
<sequence>MAERRFTRLKASLSETAAKTRENVSRELRQSMVEDATDGSDVTNAANDDSFDAFCPPLDSTPLAIPDNDFQVREVAPHETSGPPPQCASVLARESCRHLWEERRQLWFASEALNGSLFECFADWRVGRDLRPHVFATADRALDAKTVLRETACVMNRMNGFLSLWRQNDNCFLSFFRDRKRQQLIWTQEVTQEVVKRDENALQLDCHCIEFSGDDVIDDWIQDMNENRFDAKRSLARIRRSDWSHVDRFHRSHAHHNLFHAYADLHVRRGAFARLRATPDSSDVSCVVSSVAVRVVSARLDVKESKDGVLFVKMALFDAKAGKVSQEFRFRDAVCDRTALYNVTPGGDLYLVVRVERCAHKTSLRPQSAHREPFAWSARPLFSADGALISGAISSPLFKMDSNRMSDDYVTQSLNNQNLMRNNTTLGGHLVSRLDRRSSMSDDYVTQSLNNQNLMRNNTTLGGHLVVNLELDSSPDSTAARAVPSLRPPVAPVDAFRHVLYVFPLSLRYDSQKVFPKARNLCVELQVRDSDAVDARPLPALHDDASPDAATAASSAATRHNVNPDFNEEFKVSLPTQHSEKLHLLFTFFHISCKKE</sequence>
<dbReference type="InterPro" id="IPR027007">
    <property type="entry name" value="C2_DOCK-type_domain"/>
</dbReference>
<keyword evidence="5" id="KW-1185">Reference proteome</keyword>
<dbReference type="OrthoDB" id="47328at2759"/>
<organism evidence="4">
    <name type="scientific">Oppiella nova</name>
    <dbReference type="NCBI Taxonomy" id="334625"/>
    <lineage>
        <taxon>Eukaryota</taxon>
        <taxon>Metazoa</taxon>
        <taxon>Ecdysozoa</taxon>
        <taxon>Arthropoda</taxon>
        <taxon>Chelicerata</taxon>
        <taxon>Arachnida</taxon>
        <taxon>Acari</taxon>
        <taxon>Acariformes</taxon>
        <taxon>Sarcoptiformes</taxon>
        <taxon>Oribatida</taxon>
        <taxon>Brachypylina</taxon>
        <taxon>Oppioidea</taxon>
        <taxon>Oppiidae</taxon>
        <taxon>Oppiella</taxon>
    </lineage>
</organism>
<dbReference type="InterPro" id="IPR026791">
    <property type="entry name" value="DOCK"/>
</dbReference>
<feature type="region of interest" description="Disordered" evidence="2">
    <location>
        <begin position="1"/>
        <end position="26"/>
    </location>
</feature>
<dbReference type="PROSITE" id="PS51650">
    <property type="entry name" value="C2_DOCK"/>
    <property type="match status" value="1"/>
</dbReference>
<name>A0A7R9QHC6_9ACAR</name>
<feature type="compositionally biased region" description="Low complexity" evidence="2">
    <location>
        <begin position="547"/>
        <end position="558"/>
    </location>
</feature>
<dbReference type="AlphaFoldDB" id="A0A7R9QHC6"/>
<evidence type="ECO:0000256" key="2">
    <source>
        <dbReference type="SAM" id="MobiDB-lite"/>
    </source>
</evidence>
<gene>
    <name evidence="4" type="ORF">ONB1V03_LOCUS4932</name>
</gene>
<evidence type="ECO:0000259" key="3">
    <source>
        <dbReference type="PROSITE" id="PS51650"/>
    </source>
</evidence>
<evidence type="ECO:0000256" key="1">
    <source>
        <dbReference type="PROSITE-ProRule" id="PRU00983"/>
    </source>
</evidence>
<dbReference type="Gene3D" id="2.60.40.150">
    <property type="entry name" value="C2 domain"/>
    <property type="match status" value="1"/>
</dbReference>
<reference evidence="4" key="1">
    <citation type="submission" date="2020-11" db="EMBL/GenBank/DDBJ databases">
        <authorList>
            <person name="Tran Van P."/>
        </authorList>
    </citation>
    <scope>NUCLEOTIDE SEQUENCE</scope>
</reference>
<feature type="region of interest" description="Disordered" evidence="2">
    <location>
        <begin position="538"/>
        <end position="560"/>
    </location>
</feature>
<evidence type="ECO:0000313" key="5">
    <source>
        <dbReference type="Proteomes" id="UP000728032"/>
    </source>
</evidence>
<protein>
    <recommendedName>
        <fullName evidence="3">C2 DOCK-type domain-containing protein</fullName>
    </recommendedName>
</protein>
<dbReference type="EMBL" id="OC916667">
    <property type="protein sequence ID" value="CAD7644912.1"/>
    <property type="molecule type" value="Genomic_DNA"/>
</dbReference>
<dbReference type="Pfam" id="PF14429">
    <property type="entry name" value="DOCK-C2"/>
    <property type="match status" value="1"/>
</dbReference>
<feature type="non-terminal residue" evidence="4">
    <location>
        <position position="596"/>
    </location>
</feature>
<comment type="similarity">
    <text evidence="1">Belongs to the DOCK family.</text>
</comment>
<dbReference type="GO" id="GO:0005085">
    <property type="term" value="F:guanyl-nucleotide exchange factor activity"/>
    <property type="evidence" value="ECO:0007669"/>
    <property type="project" value="InterPro"/>
</dbReference>
<evidence type="ECO:0000313" key="4">
    <source>
        <dbReference type="EMBL" id="CAD7644912.1"/>
    </source>
</evidence>
<accession>A0A7R9QHC6</accession>